<dbReference type="Proteomes" id="UP001162162">
    <property type="component" value="Unassembled WGS sequence"/>
</dbReference>
<dbReference type="GO" id="GO:0006298">
    <property type="term" value="P:mismatch repair"/>
    <property type="evidence" value="ECO:0007669"/>
    <property type="project" value="InterPro"/>
</dbReference>
<reference evidence="6" key="1">
    <citation type="journal article" date="2023" name="Insect Mol. Biol.">
        <title>Genome sequencing provides insights into the evolution of gene families encoding plant cell wall-degrading enzymes in longhorned beetles.</title>
        <authorList>
            <person name="Shin N.R."/>
            <person name="Okamura Y."/>
            <person name="Kirsch R."/>
            <person name="Pauchet Y."/>
        </authorList>
    </citation>
    <scope>NUCLEOTIDE SEQUENCE</scope>
    <source>
        <strain evidence="6">AMC_N1</strain>
    </source>
</reference>
<dbReference type="SMART" id="SM00534">
    <property type="entry name" value="MUTSac"/>
    <property type="match status" value="1"/>
</dbReference>
<dbReference type="Pfam" id="PF00488">
    <property type="entry name" value="MutS_V"/>
    <property type="match status" value="1"/>
</dbReference>
<comment type="similarity">
    <text evidence="1">Belongs to the DNA mismatch repair MutS family.</text>
</comment>
<feature type="domain" description="DNA mismatch repair proteins mutS family" evidence="5">
    <location>
        <begin position="131"/>
        <end position="147"/>
    </location>
</feature>
<name>A0AAV8YNE2_9CUCU</name>
<dbReference type="AlphaFoldDB" id="A0AAV8YNE2"/>
<keyword evidence="4" id="KW-0238">DNA-binding</keyword>
<accession>A0AAV8YNE2</accession>
<dbReference type="PROSITE" id="PS00486">
    <property type="entry name" value="DNA_MISMATCH_REPAIR_2"/>
    <property type="match status" value="1"/>
</dbReference>
<keyword evidence="2" id="KW-0547">Nucleotide-binding</keyword>
<sequence length="187" mass="20733">MALTASQNDYIRPSLNTDNIFEIKDGKHPLNEHLVSQFQTNDFYSGGQYSHMKIITGPNGSGKSMYLKQLALIVYLAHVGSYVPVKSANIALVHSIHSRIQATESVSVRLSAFMIDVTQVSQALNNATLSSLILMDEFGKGTTEKDGLSILVGTLRNFLKRKEDCPHVIVSHTFPTNHQIYPKIPFT</sequence>
<evidence type="ECO:0000259" key="5">
    <source>
        <dbReference type="PROSITE" id="PS00486"/>
    </source>
</evidence>
<evidence type="ECO:0000256" key="4">
    <source>
        <dbReference type="ARBA" id="ARBA00023125"/>
    </source>
</evidence>
<protein>
    <recommendedName>
        <fullName evidence="5">DNA mismatch repair proteins mutS family domain-containing protein</fullName>
    </recommendedName>
</protein>
<evidence type="ECO:0000256" key="2">
    <source>
        <dbReference type="ARBA" id="ARBA00022741"/>
    </source>
</evidence>
<comment type="caution">
    <text evidence="6">The sequence shown here is derived from an EMBL/GenBank/DDBJ whole genome shotgun (WGS) entry which is preliminary data.</text>
</comment>
<organism evidence="6 7">
    <name type="scientific">Aromia moschata</name>
    <dbReference type="NCBI Taxonomy" id="1265417"/>
    <lineage>
        <taxon>Eukaryota</taxon>
        <taxon>Metazoa</taxon>
        <taxon>Ecdysozoa</taxon>
        <taxon>Arthropoda</taxon>
        <taxon>Hexapoda</taxon>
        <taxon>Insecta</taxon>
        <taxon>Pterygota</taxon>
        <taxon>Neoptera</taxon>
        <taxon>Endopterygota</taxon>
        <taxon>Coleoptera</taxon>
        <taxon>Polyphaga</taxon>
        <taxon>Cucujiformia</taxon>
        <taxon>Chrysomeloidea</taxon>
        <taxon>Cerambycidae</taxon>
        <taxon>Cerambycinae</taxon>
        <taxon>Callichromatini</taxon>
        <taxon>Aromia</taxon>
    </lineage>
</organism>
<dbReference type="PANTHER" id="PTHR11361">
    <property type="entry name" value="DNA MISMATCH REPAIR PROTEIN MUTS FAMILY MEMBER"/>
    <property type="match status" value="1"/>
</dbReference>
<dbReference type="InterPro" id="IPR000432">
    <property type="entry name" value="DNA_mismatch_repair_MutS_C"/>
</dbReference>
<evidence type="ECO:0000256" key="3">
    <source>
        <dbReference type="ARBA" id="ARBA00022840"/>
    </source>
</evidence>
<dbReference type="InterPro" id="IPR027417">
    <property type="entry name" value="P-loop_NTPase"/>
</dbReference>
<dbReference type="GO" id="GO:0005524">
    <property type="term" value="F:ATP binding"/>
    <property type="evidence" value="ECO:0007669"/>
    <property type="project" value="UniProtKB-KW"/>
</dbReference>
<dbReference type="GO" id="GO:0051026">
    <property type="term" value="P:chiasma assembly"/>
    <property type="evidence" value="ECO:0007669"/>
    <property type="project" value="TreeGrafter"/>
</dbReference>
<evidence type="ECO:0000313" key="7">
    <source>
        <dbReference type="Proteomes" id="UP001162162"/>
    </source>
</evidence>
<keyword evidence="7" id="KW-1185">Reference proteome</keyword>
<dbReference type="Gene3D" id="3.40.50.300">
    <property type="entry name" value="P-loop containing nucleotide triphosphate hydrolases"/>
    <property type="match status" value="1"/>
</dbReference>
<dbReference type="EMBL" id="JAPWTK010000064">
    <property type="protein sequence ID" value="KAJ8952812.1"/>
    <property type="molecule type" value="Genomic_DNA"/>
</dbReference>
<dbReference type="GO" id="GO:0005634">
    <property type="term" value="C:nucleus"/>
    <property type="evidence" value="ECO:0007669"/>
    <property type="project" value="TreeGrafter"/>
</dbReference>
<gene>
    <name evidence="6" type="ORF">NQ318_008130</name>
</gene>
<evidence type="ECO:0000313" key="6">
    <source>
        <dbReference type="EMBL" id="KAJ8952812.1"/>
    </source>
</evidence>
<keyword evidence="3" id="KW-0067">ATP-binding</keyword>
<dbReference type="GO" id="GO:0140664">
    <property type="term" value="F:ATP-dependent DNA damage sensor activity"/>
    <property type="evidence" value="ECO:0007669"/>
    <property type="project" value="InterPro"/>
</dbReference>
<dbReference type="PANTHER" id="PTHR11361:SF20">
    <property type="entry name" value="MUTS PROTEIN HOMOLOG 5"/>
    <property type="match status" value="1"/>
</dbReference>
<evidence type="ECO:0000256" key="1">
    <source>
        <dbReference type="ARBA" id="ARBA00006271"/>
    </source>
</evidence>
<dbReference type="GO" id="GO:0030983">
    <property type="term" value="F:mismatched DNA binding"/>
    <property type="evidence" value="ECO:0007669"/>
    <property type="project" value="InterPro"/>
</dbReference>
<dbReference type="InterPro" id="IPR045076">
    <property type="entry name" value="MutS"/>
</dbReference>
<proteinExistence type="inferred from homology"/>
<dbReference type="SUPFAM" id="SSF52540">
    <property type="entry name" value="P-loop containing nucleoside triphosphate hydrolases"/>
    <property type="match status" value="1"/>
</dbReference>